<gene>
    <name evidence="4" type="primary">LOC6897887</name>
</gene>
<evidence type="ECO:0000313" key="4">
    <source>
        <dbReference type="RefSeq" id="XP_002137989.2"/>
    </source>
</evidence>
<feature type="region of interest" description="Disordered" evidence="2">
    <location>
        <begin position="86"/>
        <end position="107"/>
    </location>
</feature>
<feature type="region of interest" description="Disordered" evidence="2">
    <location>
        <begin position="224"/>
        <end position="249"/>
    </location>
</feature>
<accession>A0A6I8V3I2</accession>
<dbReference type="RefSeq" id="XP_002137989.2">
    <property type="nucleotide sequence ID" value="XM_002137953.3"/>
</dbReference>
<protein>
    <submittedName>
        <fullName evidence="4">Uncharacterized protein</fullName>
    </submittedName>
</protein>
<dbReference type="Proteomes" id="UP000001819">
    <property type="component" value="Chromosome 2"/>
</dbReference>
<feature type="compositionally biased region" description="Polar residues" evidence="2">
    <location>
        <begin position="313"/>
        <end position="337"/>
    </location>
</feature>
<feature type="compositionally biased region" description="Polar residues" evidence="2">
    <location>
        <begin position="94"/>
        <end position="107"/>
    </location>
</feature>
<evidence type="ECO:0000313" key="3">
    <source>
        <dbReference type="Proteomes" id="UP000001819"/>
    </source>
</evidence>
<feature type="coiled-coil region" evidence="1">
    <location>
        <begin position="377"/>
        <end position="404"/>
    </location>
</feature>
<feature type="region of interest" description="Disordered" evidence="2">
    <location>
        <begin position="266"/>
        <end position="377"/>
    </location>
</feature>
<feature type="region of interest" description="Disordered" evidence="2">
    <location>
        <begin position="47"/>
        <end position="72"/>
    </location>
</feature>
<dbReference type="AlphaFoldDB" id="A0A6I8V3I2"/>
<keyword evidence="3" id="KW-1185">Reference proteome</keyword>
<organism evidence="3 4">
    <name type="scientific">Drosophila pseudoobscura pseudoobscura</name>
    <name type="common">Fruit fly</name>
    <dbReference type="NCBI Taxonomy" id="46245"/>
    <lineage>
        <taxon>Eukaryota</taxon>
        <taxon>Metazoa</taxon>
        <taxon>Ecdysozoa</taxon>
        <taxon>Arthropoda</taxon>
        <taxon>Hexapoda</taxon>
        <taxon>Insecta</taxon>
        <taxon>Pterygota</taxon>
        <taxon>Neoptera</taxon>
        <taxon>Endopterygota</taxon>
        <taxon>Diptera</taxon>
        <taxon>Brachycera</taxon>
        <taxon>Muscomorpha</taxon>
        <taxon>Ephydroidea</taxon>
        <taxon>Drosophilidae</taxon>
        <taxon>Drosophila</taxon>
        <taxon>Sophophora</taxon>
    </lineage>
</organism>
<feature type="compositionally biased region" description="Low complexity" evidence="2">
    <location>
        <begin position="295"/>
        <end position="309"/>
    </location>
</feature>
<sequence>MDKQNKSVASGGRSHSNSSRRVMWKMDKSCKDEEEVFDSIVTYRWMPSEEASDTTKESQSNPEVAVNRDAQHKNWRMLVAELGKRKELAEKEQPTTSQSSVQKSNSLAKLEGLESKERAKASWQRLFNTIKLIKKGELPEEEEKEKFELSGSPSLALRYKPSHESLKFKRSKDQGLDHIQQQPSTSQAAAINLKIETCDLPPHQTCVVREVPPMFAHRVRVSMSKDTDSCSSGELDLQKNGTASEASRVTGPLKHLASVVVTTPLATSFSSGPHVGPKRSTVKPTKAPSASGRKVPSPSNSDTVDSSSESVKKLTSPSNSCSAGRSSPEAITSSNSGTAGGAPSLSGKRTTRPSGSSTARSETGKTSSIAGSGLPNLRQRQQELHRYRLLVEQLRVELLQLKVKREIEGTHQQNILFRKDLQIKENLLRTYDDNDVSHA</sequence>
<reference evidence="4" key="2">
    <citation type="submission" date="2025-08" db="UniProtKB">
        <authorList>
            <consortium name="RefSeq"/>
        </authorList>
    </citation>
    <scope>IDENTIFICATION</scope>
    <source>
        <strain evidence="4">MV-25-SWS-2005</strain>
        <tissue evidence="4">Whole body</tissue>
    </source>
</reference>
<dbReference type="InParanoid" id="A0A6I8V3I2"/>
<proteinExistence type="predicted"/>
<feature type="compositionally biased region" description="Low complexity" evidence="2">
    <location>
        <begin position="7"/>
        <end position="21"/>
    </location>
</feature>
<dbReference type="KEGG" id="dpo:6897887"/>
<name>A0A6I8V3I2_DROPS</name>
<keyword evidence="1" id="KW-0175">Coiled coil</keyword>
<evidence type="ECO:0000256" key="2">
    <source>
        <dbReference type="SAM" id="MobiDB-lite"/>
    </source>
</evidence>
<feature type="compositionally biased region" description="Polar residues" evidence="2">
    <location>
        <begin position="352"/>
        <end position="370"/>
    </location>
</feature>
<feature type="region of interest" description="Disordered" evidence="2">
    <location>
        <begin position="1"/>
        <end position="26"/>
    </location>
</feature>
<reference evidence="3" key="1">
    <citation type="submission" date="2024-06" db="UniProtKB">
        <authorList>
            <consortium name="RefSeq"/>
        </authorList>
    </citation>
    <scope>NUCLEOTIDE SEQUENCE [LARGE SCALE GENOMIC DNA]</scope>
    <source>
        <strain evidence="3">MV2-25</strain>
    </source>
</reference>
<evidence type="ECO:0000256" key="1">
    <source>
        <dbReference type="SAM" id="Coils"/>
    </source>
</evidence>